<feature type="compositionally biased region" description="Low complexity" evidence="1">
    <location>
        <begin position="825"/>
        <end position="851"/>
    </location>
</feature>
<feature type="region of interest" description="Disordered" evidence="1">
    <location>
        <begin position="253"/>
        <end position="294"/>
    </location>
</feature>
<feature type="region of interest" description="Disordered" evidence="1">
    <location>
        <begin position="885"/>
        <end position="908"/>
    </location>
</feature>
<organism evidence="2 3">
    <name type="scientific">Trichoglossum hirsutum</name>
    <dbReference type="NCBI Taxonomy" id="265104"/>
    <lineage>
        <taxon>Eukaryota</taxon>
        <taxon>Fungi</taxon>
        <taxon>Dikarya</taxon>
        <taxon>Ascomycota</taxon>
        <taxon>Pezizomycotina</taxon>
        <taxon>Geoglossomycetes</taxon>
        <taxon>Geoglossales</taxon>
        <taxon>Geoglossaceae</taxon>
        <taxon>Trichoglossum</taxon>
    </lineage>
</organism>
<feature type="region of interest" description="Disordered" evidence="1">
    <location>
        <begin position="817"/>
        <end position="855"/>
    </location>
</feature>
<sequence length="987" mass="108170">MSRPIVEDDRADSLGQVISLEGDIQTIITQLRLLPPSPRVLTLPPFSRSLSQAPVESESDARRFILHAHRNFSQRCEQARNFLLSSPGDQPRLVLMNGGCVSAKRICISKIAEELAGGNVEEGEQIFNELVSRGVAGLEEPKTMAATATKTAMPPPPPPPLLPPLPPPPPALIAAPEPVDVHAAHDEPGRRPDPGRSFERPRRYVEGEYDELVQSPLNNHFLDPSAEDYALEPPRHFLKPFAVQTATSSIYSQENPLYDDPSAGGDPHRSENRPTTPRSRRQSYRRPSFADADRMPIDYRREPAFVRAAGGDDPGGEMQKEADGVVYGKAYAVSLNSSGSAENTPRKVRSIPELGNKDKASRHRAKTLQHVRSLEQMENKNRNRAATVVPISPVSPVSPISPVFPHKTTQCGESDTGSYDAGPGKTLPYAAHVDQGTDAGVQLRSSKDAGAQANLVEPSARPLEELPFEPVFPLVEDLVITFLDGNLHHELFESVIQSYKSGSYPPHPANALPYHVAGAQRGQTLSDGVRLTRYSIMTVDTDVELIVHSNGNYSHYRDSSLASNANSTAPKWPKRKASLTNSPKLISNAQRFLEFYPRNFKTCLGAQDAFRLMLSGNIPTMSLDNVPITSPLQVYGSWKPVLRIDHGLDSRGRTVDQILAVGHEDGVHKDMYQAIVGQIERLGTKKSGLSKSSHVDARYLVSNALQSIAQQSPIDDRTANPIAYPAVLAETLVPQIESYLAANESTRLLIIKFDPTMAQTMIELRRIFGEDIFKIATITKSSQDSSLPTMLSTAASDNGHSTAAKTRRLEKLDRFFGETVRTPGSSNSSTASRPSTSSSRRPLLPSSNPPSETDFTLSCSANNFETGEFLDNIRDALISKNHFFEHEHNGSSPPPSRRAPSSIRSMKVHTPPPVVYPPPVLPPPLPQSLPPLPVLGGARPATASEEKWRGFFDSEEDEIDRVMMPVVTRKIQGKNNSRKAMKWLGLS</sequence>
<reference evidence="2" key="1">
    <citation type="submission" date="2021-03" db="EMBL/GenBank/DDBJ databases">
        <title>Comparative genomics and phylogenomic investigation of the class Geoglossomycetes provide insights into ecological specialization and systematics.</title>
        <authorList>
            <person name="Melie T."/>
            <person name="Pirro S."/>
            <person name="Miller A.N."/>
            <person name="Quandt A."/>
        </authorList>
    </citation>
    <scope>NUCLEOTIDE SEQUENCE</scope>
    <source>
        <strain evidence="2">CAQ_001_2017</strain>
    </source>
</reference>
<name>A0A9P8IHT3_9PEZI</name>
<dbReference type="EMBL" id="JAGHQM010001920">
    <property type="protein sequence ID" value="KAH0551571.1"/>
    <property type="molecule type" value="Genomic_DNA"/>
</dbReference>
<dbReference type="Proteomes" id="UP000750711">
    <property type="component" value="Unassembled WGS sequence"/>
</dbReference>
<dbReference type="AlphaFoldDB" id="A0A9P8IHT3"/>
<keyword evidence="3" id="KW-1185">Reference proteome</keyword>
<evidence type="ECO:0000313" key="3">
    <source>
        <dbReference type="Proteomes" id="UP000750711"/>
    </source>
</evidence>
<evidence type="ECO:0000313" key="2">
    <source>
        <dbReference type="EMBL" id="KAH0551571.1"/>
    </source>
</evidence>
<gene>
    <name evidence="2" type="ORF">GP486_007211</name>
</gene>
<comment type="caution">
    <text evidence="2">The sequence shown here is derived from an EMBL/GenBank/DDBJ whole genome shotgun (WGS) entry which is preliminary data.</text>
</comment>
<feature type="region of interest" description="Disordered" evidence="1">
    <location>
        <begin position="149"/>
        <end position="172"/>
    </location>
</feature>
<feature type="compositionally biased region" description="Pro residues" evidence="1">
    <location>
        <begin position="153"/>
        <end position="171"/>
    </location>
</feature>
<protein>
    <submittedName>
        <fullName evidence="2">Uncharacterized protein</fullName>
    </submittedName>
</protein>
<evidence type="ECO:0000256" key="1">
    <source>
        <dbReference type="SAM" id="MobiDB-lite"/>
    </source>
</evidence>
<proteinExistence type="predicted"/>
<accession>A0A9P8IHT3</accession>